<dbReference type="AlphaFoldDB" id="A0A843W5Q7"/>
<proteinExistence type="predicted"/>
<comment type="caution">
    <text evidence="1">The sequence shown here is derived from an EMBL/GenBank/DDBJ whole genome shotgun (WGS) entry which is preliminary data.</text>
</comment>
<evidence type="ECO:0000313" key="2">
    <source>
        <dbReference type="Proteomes" id="UP000652761"/>
    </source>
</evidence>
<keyword evidence="2" id="KW-1185">Reference proteome</keyword>
<protein>
    <submittedName>
        <fullName evidence="1">Uncharacterized protein</fullName>
    </submittedName>
</protein>
<sequence length="81" mass="9547">MSGLSSRLLLHRVLYIPHRHLWIMEYSCKVWCKPCRHRLIPRQHSRLSWRLRLKYQLRTMVNLLPVGPFGTAASQPRGGGE</sequence>
<accession>A0A843W5Q7</accession>
<dbReference type="EMBL" id="NMUH01003009">
    <property type="protein sequence ID" value="MQM03306.1"/>
    <property type="molecule type" value="Genomic_DNA"/>
</dbReference>
<name>A0A843W5Q7_COLES</name>
<reference evidence="1" key="1">
    <citation type="submission" date="2017-07" db="EMBL/GenBank/DDBJ databases">
        <title>Taro Niue Genome Assembly and Annotation.</title>
        <authorList>
            <person name="Atibalentja N."/>
            <person name="Keating K."/>
            <person name="Fields C.J."/>
        </authorList>
    </citation>
    <scope>NUCLEOTIDE SEQUENCE</scope>
    <source>
        <strain evidence="1">Niue_2</strain>
        <tissue evidence="1">Leaf</tissue>
    </source>
</reference>
<organism evidence="1 2">
    <name type="scientific">Colocasia esculenta</name>
    <name type="common">Wild taro</name>
    <name type="synonym">Arum esculentum</name>
    <dbReference type="NCBI Taxonomy" id="4460"/>
    <lineage>
        <taxon>Eukaryota</taxon>
        <taxon>Viridiplantae</taxon>
        <taxon>Streptophyta</taxon>
        <taxon>Embryophyta</taxon>
        <taxon>Tracheophyta</taxon>
        <taxon>Spermatophyta</taxon>
        <taxon>Magnoliopsida</taxon>
        <taxon>Liliopsida</taxon>
        <taxon>Araceae</taxon>
        <taxon>Aroideae</taxon>
        <taxon>Colocasieae</taxon>
        <taxon>Colocasia</taxon>
    </lineage>
</organism>
<gene>
    <name evidence="1" type="ORF">Taro_036086</name>
</gene>
<dbReference type="Proteomes" id="UP000652761">
    <property type="component" value="Unassembled WGS sequence"/>
</dbReference>
<evidence type="ECO:0000313" key="1">
    <source>
        <dbReference type="EMBL" id="MQM03306.1"/>
    </source>
</evidence>